<accession>A0A3P6AB26</accession>
<organism evidence="1">
    <name type="scientific">Brassica oleracea</name>
    <name type="common">Wild cabbage</name>
    <dbReference type="NCBI Taxonomy" id="3712"/>
    <lineage>
        <taxon>Eukaryota</taxon>
        <taxon>Viridiplantae</taxon>
        <taxon>Streptophyta</taxon>
        <taxon>Embryophyta</taxon>
        <taxon>Tracheophyta</taxon>
        <taxon>Spermatophyta</taxon>
        <taxon>Magnoliopsida</taxon>
        <taxon>eudicotyledons</taxon>
        <taxon>Gunneridae</taxon>
        <taxon>Pentapetalae</taxon>
        <taxon>rosids</taxon>
        <taxon>malvids</taxon>
        <taxon>Brassicales</taxon>
        <taxon>Brassicaceae</taxon>
        <taxon>Brassiceae</taxon>
        <taxon>Brassica</taxon>
    </lineage>
</organism>
<sequence length="68" mass="7816">MTIHNLPQPNLRVKGIINHTGDIVFALNCGRADHANVFRYDPKGRRFKKMEIEVDTSDRNPALRFRGP</sequence>
<name>A0A3P6AB26_BRAOL</name>
<dbReference type="AlphaFoldDB" id="A0A3P6AB26"/>
<gene>
    <name evidence="1" type="ORF">BOLC3T13467H</name>
</gene>
<proteinExistence type="predicted"/>
<evidence type="ECO:0000313" key="1">
    <source>
        <dbReference type="EMBL" id="VDC86679.1"/>
    </source>
</evidence>
<reference evidence="1" key="1">
    <citation type="submission" date="2018-11" db="EMBL/GenBank/DDBJ databases">
        <authorList>
            <consortium name="Genoscope - CEA"/>
            <person name="William W."/>
        </authorList>
    </citation>
    <scope>NUCLEOTIDE SEQUENCE</scope>
</reference>
<dbReference type="EMBL" id="LR031872">
    <property type="protein sequence ID" value="VDC86679.1"/>
    <property type="molecule type" value="Genomic_DNA"/>
</dbReference>
<protein>
    <submittedName>
        <fullName evidence="1">Uncharacterized protein</fullName>
    </submittedName>
</protein>